<dbReference type="OrthoDB" id="290345at2"/>
<evidence type="ECO:0000259" key="3">
    <source>
        <dbReference type="Pfam" id="PF15902"/>
    </source>
</evidence>
<reference evidence="4 5" key="1">
    <citation type="submission" date="2019-02" db="EMBL/GenBank/DDBJ databases">
        <title>Deep-cultivation of Planctomycetes and their phenomic and genomic characterization uncovers novel biology.</title>
        <authorList>
            <person name="Wiegand S."/>
            <person name="Jogler M."/>
            <person name="Boedeker C."/>
            <person name="Pinto D."/>
            <person name="Vollmers J."/>
            <person name="Rivas-Marin E."/>
            <person name="Kohn T."/>
            <person name="Peeters S.H."/>
            <person name="Heuer A."/>
            <person name="Rast P."/>
            <person name="Oberbeckmann S."/>
            <person name="Bunk B."/>
            <person name="Jeske O."/>
            <person name="Meyerdierks A."/>
            <person name="Storesund J.E."/>
            <person name="Kallscheuer N."/>
            <person name="Luecker S."/>
            <person name="Lage O.M."/>
            <person name="Pohl T."/>
            <person name="Merkel B.J."/>
            <person name="Hornburger P."/>
            <person name="Mueller R.-W."/>
            <person name="Bruemmer F."/>
            <person name="Labrenz M."/>
            <person name="Spormann A.M."/>
            <person name="Op Den Camp H."/>
            <person name="Overmann J."/>
            <person name="Amann R."/>
            <person name="Jetten M.S.M."/>
            <person name="Mascher T."/>
            <person name="Medema M.H."/>
            <person name="Devos D.P."/>
            <person name="Kaster A.-K."/>
            <person name="Ovreas L."/>
            <person name="Rohde M."/>
            <person name="Galperin M.Y."/>
            <person name="Jogler C."/>
        </authorList>
    </citation>
    <scope>NUCLEOTIDE SEQUENCE [LARGE SCALE GENOMIC DNA]</scope>
    <source>
        <strain evidence="4 5">CA13</strain>
    </source>
</reference>
<gene>
    <name evidence="4" type="primary">xghA</name>
    <name evidence="4" type="ORF">CA13_64950</name>
</gene>
<feature type="region of interest" description="Disordered" evidence="2">
    <location>
        <begin position="579"/>
        <end position="602"/>
    </location>
</feature>
<evidence type="ECO:0000313" key="5">
    <source>
        <dbReference type="Proteomes" id="UP000315010"/>
    </source>
</evidence>
<evidence type="ECO:0000256" key="1">
    <source>
        <dbReference type="ARBA" id="ARBA00022737"/>
    </source>
</evidence>
<dbReference type="Proteomes" id="UP000315010">
    <property type="component" value="Unassembled WGS sequence"/>
</dbReference>
<proteinExistence type="predicted"/>
<dbReference type="SUPFAM" id="SSF110296">
    <property type="entry name" value="Oligoxyloglucan reducing end-specific cellobiohydrolase"/>
    <property type="match status" value="2"/>
</dbReference>
<keyword evidence="5" id="KW-1185">Reference proteome</keyword>
<dbReference type="InterPro" id="IPR002860">
    <property type="entry name" value="BNR_rpt"/>
</dbReference>
<dbReference type="Pfam" id="PF15899">
    <property type="entry name" value="BNR_6"/>
    <property type="match status" value="1"/>
</dbReference>
<accession>A0A5C5ZEP2</accession>
<dbReference type="GO" id="GO:0016798">
    <property type="term" value="F:hydrolase activity, acting on glycosyl bonds"/>
    <property type="evidence" value="ECO:0007669"/>
    <property type="project" value="UniProtKB-KW"/>
</dbReference>
<feature type="compositionally biased region" description="Polar residues" evidence="2">
    <location>
        <begin position="589"/>
        <end position="602"/>
    </location>
</feature>
<keyword evidence="1" id="KW-0677">Repeat</keyword>
<dbReference type="PANTHER" id="PTHR43739:SF5">
    <property type="entry name" value="EXO-ALPHA-SIALIDASE"/>
    <property type="match status" value="1"/>
</dbReference>
<dbReference type="AlphaFoldDB" id="A0A5C5ZEP2"/>
<dbReference type="InterPro" id="IPR052025">
    <property type="entry name" value="Xyloglucanase_GH74"/>
</dbReference>
<feature type="domain" description="Sortilin N-terminal" evidence="3">
    <location>
        <begin position="217"/>
        <end position="344"/>
    </location>
</feature>
<dbReference type="InterPro" id="IPR015943">
    <property type="entry name" value="WD40/YVTN_repeat-like_dom_sf"/>
</dbReference>
<dbReference type="CDD" id="cd15482">
    <property type="entry name" value="Sialidase_non-viral"/>
    <property type="match status" value="2"/>
</dbReference>
<dbReference type="EC" id="3.2.1.-" evidence="4"/>
<dbReference type="GO" id="GO:0010411">
    <property type="term" value="P:xyloglucan metabolic process"/>
    <property type="evidence" value="ECO:0007669"/>
    <property type="project" value="TreeGrafter"/>
</dbReference>
<evidence type="ECO:0000256" key="2">
    <source>
        <dbReference type="SAM" id="MobiDB-lite"/>
    </source>
</evidence>
<name>A0A5C5ZEP2_9BACT</name>
<protein>
    <submittedName>
        <fullName evidence="4">Xyloglucanase Xgh74A</fullName>
        <ecNumber evidence="4">3.2.1.-</ecNumber>
    </submittedName>
</protein>
<evidence type="ECO:0000313" key="4">
    <source>
        <dbReference type="EMBL" id="TWT85013.1"/>
    </source>
</evidence>
<sequence length="1072" mass="119707">MRESHLQVTNTMSKQTIRNRSICYLVGVFALGAFSLGQSQAKAEVWPHEATKPVSNQDVPFAERVDPEIDRRMRSLEWRCVGPFVGVRGCGVEMHPTDRNVFYHAHSSGGVWKTEDAGQYWIPITDGQINVGSVGAIAVARSRPETIYIGTGEPQLRDCVSWGDGVYKSTDGGKTWKHIGLKDTRNISRVRIHPNNPDLVYVSAIGNPFGPSKDRGVYRSKDGGKTWKQVFFKHEQAGVIDLVMCDHDPNILYASTFEIHRRTWGLMAGGPNSGIFKSTDGGDTWTEITRNPGLPSDNLGRIGLAHSKDKPNRITALIDSKEKNGLYQSEDGGKTWKWLTDHVGITQRPFYYYHLHASPIDGNELWVASNKLWQSLDGGKNWKQRSGTKDDFQDIKFDPTDRDRMIVTHDGGVMVTLNGGKTWSTPYTQPTQQVYRLNIDNQFPYNLYGNNQDLIGYKVPSASVYGGISQAEVTVIGSGESGPCVPHPTDPDIVYHLAQSTFAAGGCPIQRVNLKTGQWEHRNVWPMPTFGEGQNKAKYRFNWHAPIVIDPFDENTLYTAAEVVFRSKDEGMTWEEISPVLTKDEESKQQAGGSPSSLETSGQEAYNTIHRMVASKVKPGILWTGSDDGLVHVTQDGGKSWENVTPPDMPEDTDVYELEASPHDAGTVYLAASRYRTANDFLPYLWKSADFGKTWVNLSENFPQTEITRTIREDTVRKGLLFAGTETGVFISFDDGSTWKPLNLNLPAVPVHDIKIKDEDLCIATFGRSFWILDDISPLRQWDEKHRGQASQLFKPRAHTRLGINWWALYGGGVGGGQKNYFVQNGRMGHTFYELGIVNGERKRKYLDAGGARPYGAVINYWLGDDAKDVSLSILDEKDQLIKTYEGDVLSQEPGLNRMIWDMNYPDVLAVNGKPAPGIIVQAPVGTYKAKLTVNGSSEVQSFELKMNPNEQYSTEDSAKRFELWWRVRSIFERSNKEITAALKLAEEAGEDSEVGKRAMEFAGKLVPQGANLSEIANEPPKMLSKLTTVNSVLFHSEGPPPASCYAVVDEMEKQIDVEIESWKDFAAKPRN</sequence>
<dbReference type="Gene3D" id="2.130.10.10">
    <property type="entry name" value="YVTN repeat-like/Quinoprotein amine dehydrogenase"/>
    <property type="match status" value="4"/>
</dbReference>
<dbReference type="PANTHER" id="PTHR43739">
    <property type="entry name" value="XYLOGLUCANASE (EUROFUNG)"/>
    <property type="match status" value="1"/>
</dbReference>
<dbReference type="EMBL" id="SJPJ01000001">
    <property type="protein sequence ID" value="TWT85013.1"/>
    <property type="molecule type" value="Genomic_DNA"/>
</dbReference>
<keyword evidence="4" id="KW-0326">Glycosidase</keyword>
<organism evidence="4 5">
    <name type="scientific">Novipirellula herctigrandis</name>
    <dbReference type="NCBI Taxonomy" id="2527986"/>
    <lineage>
        <taxon>Bacteria</taxon>
        <taxon>Pseudomonadati</taxon>
        <taxon>Planctomycetota</taxon>
        <taxon>Planctomycetia</taxon>
        <taxon>Pirellulales</taxon>
        <taxon>Pirellulaceae</taxon>
        <taxon>Novipirellula</taxon>
    </lineage>
</organism>
<dbReference type="InterPro" id="IPR031778">
    <property type="entry name" value="Sortilin_N"/>
</dbReference>
<dbReference type="Pfam" id="PF15902">
    <property type="entry name" value="Sortilin-Vps10"/>
    <property type="match status" value="1"/>
</dbReference>
<keyword evidence="4" id="KW-0378">Hydrolase</keyword>
<comment type="caution">
    <text evidence="4">The sequence shown here is derived from an EMBL/GenBank/DDBJ whole genome shotgun (WGS) entry which is preliminary data.</text>
</comment>